<evidence type="ECO:0000313" key="1">
    <source>
        <dbReference type="EMBL" id="RPA89063.1"/>
    </source>
</evidence>
<keyword evidence="2" id="KW-1185">Reference proteome</keyword>
<evidence type="ECO:0000313" key="2">
    <source>
        <dbReference type="Proteomes" id="UP000276215"/>
    </source>
</evidence>
<dbReference type="EMBL" id="ML120620">
    <property type="protein sequence ID" value="RPA89063.1"/>
    <property type="molecule type" value="Genomic_DNA"/>
</dbReference>
<accession>A0A3N4ISB7</accession>
<reference evidence="1 2" key="1">
    <citation type="journal article" date="2018" name="Nat. Ecol. Evol.">
        <title>Pezizomycetes genomes reveal the molecular basis of ectomycorrhizal truffle lifestyle.</title>
        <authorList>
            <person name="Murat C."/>
            <person name="Payen T."/>
            <person name="Noel B."/>
            <person name="Kuo A."/>
            <person name="Morin E."/>
            <person name="Chen J."/>
            <person name="Kohler A."/>
            <person name="Krizsan K."/>
            <person name="Balestrini R."/>
            <person name="Da Silva C."/>
            <person name="Montanini B."/>
            <person name="Hainaut M."/>
            <person name="Levati E."/>
            <person name="Barry K.W."/>
            <person name="Belfiori B."/>
            <person name="Cichocki N."/>
            <person name="Clum A."/>
            <person name="Dockter R.B."/>
            <person name="Fauchery L."/>
            <person name="Guy J."/>
            <person name="Iotti M."/>
            <person name="Le Tacon F."/>
            <person name="Lindquist E.A."/>
            <person name="Lipzen A."/>
            <person name="Malagnac F."/>
            <person name="Mello A."/>
            <person name="Molinier V."/>
            <person name="Miyauchi S."/>
            <person name="Poulain J."/>
            <person name="Riccioni C."/>
            <person name="Rubini A."/>
            <person name="Sitrit Y."/>
            <person name="Splivallo R."/>
            <person name="Traeger S."/>
            <person name="Wang M."/>
            <person name="Zifcakova L."/>
            <person name="Wipf D."/>
            <person name="Zambonelli A."/>
            <person name="Paolocci F."/>
            <person name="Nowrousian M."/>
            <person name="Ottonello S."/>
            <person name="Baldrian P."/>
            <person name="Spatafora J.W."/>
            <person name="Henrissat B."/>
            <person name="Nagy L.G."/>
            <person name="Aury J.M."/>
            <person name="Wincker P."/>
            <person name="Grigoriev I.V."/>
            <person name="Bonfante P."/>
            <person name="Martin F.M."/>
        </authorList>
    </citation>
    <scope>NUCLEOTIDE SEQUENCE [LARGE SCALE GENOMIC DNA]</scope>
    <source>
        <strain evidence="1 2">120613-1</strain>
    </source>
</reference>
<dbReference type="Proteomes" id="UP000276215">
    <property type="component" value="Unassembled WGS sequence"/>
</dbReference>
<organism evidence="1 2">
    <name type="scientific">Choiromyces venosus 120613-1</name>
    <dbReference type="NCBI Taxonomy" id="1336337"/>
    <lineage>
        <taxon>Eukaryota</taxon>
        <taxon>Fungi</taxon>
        <taxon>Dikarya</taxon>
        <taxon>Ascomycota</taxon>
        <taxon>Pezizomycotina</taxon>
        <taxon>Pezizomycetes</taxon>
        <taxon>Pezizales</taxon>
        <taxon>Tuberaceae</taxon>
        <taxon>Choiromyces</taxon>
    </lineage>
</organism>
<gene>
    <name evidence="1" type="ORF">L873DRAFT_1823567</name>
</gene>
<protein>
    <submittedName>
        <fullName evidence="1">Uncharacterized protein</fullName>
    </submittedName>
</protein>
<proteinExistence type="predicted"/>
<dbReference type="AlphaFoldDB" id="A0A3N4ISB7"/>
<name>A0A3N4ISB7_9PEZI</name>
<sequence>MAYYFGEQDSRYAGIFSPVRPYTSWSPKYAMRVASQNGAHYRLLSLLLVLGTSARLKCALSLPVHTEFVRYVGKVGTQMVYDRVLRNKFGVPWANSV</sequence>